<evidence type="ECO:0000256" key="5">
    <source>
        <dbReference type="ARBA" id="ARBA00023163"/>
    </source>
</evidence>
<evidence type="ECO:0000259" key="6">
    <source>
        <dbReference type="Pfam" id="PF04542"/>
    </source>
</evidence>
<dbReference type="InterPro" id="IPR013249">
    <property type="entry name" value="RNA_pol_sigma70_r4_t2"/>
</dbReference>
<dbReference type="Gene3D" id="1.10.10.10">
    <property type="entry name" value="Winged helix-like DNA-binding domain superfamily/Winged helix DNA-binding domain"/>
    <property type="match status" value="1"/>
</dbReference>
<dbReference type="InterPro" id="IPR036388">
    <property type="entry name" value="WH-like_DNA-bd_sf"/>
</dbReference>
<dbReference type="InterPro" id="IPR013325">
    <property type="entry name" value="RNA_pol_sigma_r2"/>
</dbReference>
<evidence type="ECO:0000256" key="3">
    <source>
        <dbReference type="ARBA" id="ARBA00023082"/>
    </source>
</evidence>
<reference evidence="8 9" key="1">
    <citation type="submission" date="2019-02" db="EMBL/GenBank/DDBJ databases">
        <title>Deep-cultivation of Planctomycetes and their phenomic and genomic characterization uncovers novel biology.</title>
        <authorList>
            <person name="Wiegand S."/>
            <person name="Jogler M."/>
            <person name="Boedeker C."/>
            <person name="Pinto D."/>
            <person name="Vollmers J."/>
            <person name="Rivas-Marin E."/>
            <person name="Kohn T."/>
            <person name="Peeters S.H."/>
            <person name="Heuer A."/>
            <person name="Rast P."/>
            <person name="Oberbeckmann S."/>
            <person name="Bunk B."/>
            <person name="Jeske O."/>
            <person name="Meyerdierks A."/>
            <person name="Storesund J.E."/>
            <person name="Kallscheuer N."/>
            <person name="Luecker S."/>
            <person name="Lage O.M."/>
            <person name="Pohl T."/>
            <person name="Merkel B.J."/>
            <person name="Hornburger P."/>
            <person name="Mueller R.-W."/>
            <person name="Bruemmer F."/>
            <person name="Labrenz M."/>
            <person name="Spormann A.M."/>
            <person name="Op den Camp H."/>
            <person name="Overmann J."/>
            <person name="Amann R."/>
            <person name="Jetten M.S.M."/>
            <person name="Mascher T."/>
            <person name="Medema M.H."/>
            <person name="Devos D.P."/>
            <person name="Kaster A.-K."/>
            <person name="Ovreas L."/>
            <person name="Rohde M."/>
            <person name="Galperin M.Y."/>
            <person name="Jogler C."/>
        </authorList>
    </citation>
    <scope>NUCLEOTIDE SEQUENCE [LARGE SCALE GENOMIC DNA]</scope>
    <source>
        <strain evidence="8 9">TBK1r</strain>
    </source>
</reference>
<evidence type="ECO:0000259" key="7">
    <source>
        <dbReference type="Pfam" id="PF08281"/>
    </source>
</evidence>
<keyword evidence="9" id="KW-1185">Reference proteome</keyword>
<dbReference type="Gene3D" id="1.10.1740.10">
    <property type="match status" value="1"/>
</dbReference>
<dbReference type="Pfam" id="PF04542">
    <property type="entry name" value="Sigma70_r2"/>
    <property type="match status" value="1"/>
</dbReference>
<dbReference type="PANTHER" id="PTHR43133:SF8">
    <property type="entry name" value="RNA POLYMERASE SIGMA FACTOR HI_1459-RELATED"/>
    <property type="match status" value="1"/>
</dbReference>
<accession>A0ABX5XW54</accession>
<comment type="similarity">
    <text evidence="1">Belongs to the sigma-70 factor family. ECF subfamily.</text>
</comment>
<dbReference type="SUPFAM" id="SSF88659">
    <property type="entry name" value="Sigma3 and sigma4 domains of RNA polymerase sigma factors"/>
    <property type="match status" value="1"/>
</dbReference>
<name>A0ABX5XW54_9BACT</name>
<dbReference type="InterPro" id="IPR007627">
    <property type="entry name" value="RNA_pol_sigma70_r2"/>
</dbReference>
<dbReference type="PANTHER" id="PTHR43133">
    <property type="entry name" value="RNA POLYMERASE ECF-TYPE SIGMA FACTO"/>
    <property type="match status" value="1"/>
</dbReference>
<organism evidence="8 9">
    <name type="scientific">Stieleria magnilauensis</name>
    <dbReference type="NCBI Taxonomy" id="2527963"/>
    <lineage>
        <taxon>Bacteria</taxon>
        <taxon>Pseudomonadati</taxon>
        <taxon>Planctomycetota</taxon>
        <taxon>Planctomycetia</taxon>
        <taxon>Pirellulales</taxon>
        <taxon>Pirellulaceae</taxon>
        <taxon>Stieleria</taxon>
    </lineage>
</organism>
<feature type="domain" description="RNA polymerase sigma factor 70 region 4 type 2" evidence="7">
    <location>
        <begin position="157"/>
        <end position="208"/>
    </location>
</feature>
<dbReference type="SUPFAM" id="SSF88946">
    <property type="entry name" value="Sigma2 domain of RNA polymerase sigma factors"/>
    <property type="match status" value="1"/>
</dbReference>
<keyword evidence="2" id="KW-0805">Transcription regulation</keyword>
<dbReference type="Pfam" id="PF08281">
    <property type="entry name" value="Sigma70_r4_2"/>
    <property type="match status" value="1"/>
</dbReference>
<dbReference type="InterPro" id="IPR014284">
    <property type="entry name" value="RNA_pol_sigma-70_dom"/>
</dbReference>
<evidence type="ECO:0000313" key="9">
    <source>
        <dbReference type="Proteomes" id="UP000318081"/>
    </source>
</evidence>
<dbReference type="InterPro" id="IPR013324">
    <property type="entry name" value="RNA_pol_sigma_r3/r4-like"/>
</dbReference>
<protein>
    <submittedName>
        <fullName evidence="8">ECF RNA polymerase sigma factor SigR</fullName>
    </submittedName>
</protein>
<gene>
    <name evidence="8" type="primary">sigR</name>
    <name evidence="8" type="ORF">TBK1r_50230</name>
</gene>
<dbReference type="NCBIfam" id="TIGR02937">
    <property type="entry name" value="sigma70-ECF"/>
    <property type="match status" value="1"/>
</dbReference>
<evidence type="ECO:0000256" key="2">
    <source>
        <dbReference type="ARBA" id="ARBA00023015"/>
    </source>
</evidence>
<sequence length="216" mass="25391">MGDWEKSRWYQFLYNPFTPVPRLYLRTTHFPLQAYRMSDDPESIEPTMTDARCERLELFFDSCPDEILGTLYYVVGNLEDARDALQETFLKCWHRRHQIDDIQNLRAWVFRIALNTGRDFRKTAWNRRRKSLQEDHPMASTADSPTDGLMKNEELTRLRRAVSTLPPEQQEVFLLRQNGDLTYSQIADAMSLPLGTVKTRMRSAIRQLRQSVGDLS</sequence>
<dbReference type="EMBL" id="CP036432">
    <property type="protein sequence ID" value="QDV86006.1"/>
    <property type="molecule type" value="Genomic_DNA"/>
</dbReference>
<proteinExistence type="inferred from homology"/>
<dbReference type="Proteomes" id="UP000318081">
    <property type="component" value="Chromosome"/>
</dbReference>
<keyword evidence="3" id="KW-0731">Sigma factor</keyword>
<evidence type="ECO:0000313" key="8">
    <source>
        <dbReference type="EMBL" id="QDV86006.1"/>
    </source>
</evidence>
<evidence type="ECO:0000256" key="1">
    <source>
        <dbReference type="ARBA" id="ARBA00010641"/>
    </source>
</evidence>
<evidence type="ECO:0000256" key="4">
    <source>
        <dbReference type="ARBA" id="ARBA00023125"/>
    </source>
</evidence>
<feature type="domain" description="RNA polymerase sigma-70 region 2" evidence="6">
    <location>
        <begin position="66"/>
        <end position="125"/>
    </location>
</feature>
<dbReference type="InterPro" id="IPR039425">
    <property type="entry name" value="RNA_pol_sigma-70-like"/>
</dbReference>
<keyword evidence="4" id="KW-0238">DNA-binding</keyword>
<dbReference type="CDD" id="cd06171">
    <property type="entry name" value="Sigma70_r4"/>
    <property type="match status" value="1"/>
</dbReference>
<keyword evidence="5" id="KW-0804">Transcription</keyword>